<protein>
    <submittedName>
        <fullName evidence="2">Uncharacterized protein</fullName>
    </submittedName>
</protein>
<keyword evidence="3" id="KW-1185">Reference proteome</keyword>
<gene>
    <name evidence="2" type="ORF">EDB92DRAFT_1262752</name>
</gene>
<feature type="compositionally biased region" description="Polar residues" evidence="1">
    <location>
        <begin position="1"/>
        <end position="14"/>
    </location>
</feature>
<sequence>MHTETIPETSSSTKSLRRERSSWRSWLSDLGFELRSDASPSDTQSRRASQSEILGSARSSLQSFYTADTSLSQSSTTHTVYRSSTTSSNLSFPYTVTSINSYKSRKNVLYPRRAHPPPVTVSPEYIISPDLIWDVRYLCATLLPHAETRLVPAATVLLRCLPVGPQGDLSQGPSNMNDKQPSLL</sequence>
<accession>A0AAD4LC09</accession>
<name>A0AAD4LC09_9AGAM</name>
<feature type="region of interest" description="Disordered" evidence="1">
    <location>
        <begin position="1"/>
        <end position="20"/>
    </location>
</feature>
<organism evidence="2 3">
    <name type="scientific">Lactarius akahatsu</name>
    <dbReference type="NCBI Taxonomy" id="416441"/>
    <lineage>
        <taxon>Eukaryota</taxon>
        <taxon>Fungi</taxon>
        <taxon>Dikarya</taxon>
        <taxon>Basidiomycota</taxon>
        <taxon>Agaricomycotina</taxon>
        <taxon>Agaricomycetes</taxon>
        <taxon>Russulales</taxon>
        <taxon>Russulaceae</taxon>
        <taxon>Lactarius</taxon>
    </lineage>
</organism>
<comment type="caution">
    <text evidence="2">The sequence shown here is derived from an EMBL/GenBank/DDBJ whole genome shotgun (WGS) entry which is preliminary data.</text>
</comment>
<evidence type="ECO:0000313" key="3">
    <source>
        <dbReference type="Proteomes" id="UP001201163"/>
    </source>
</evidence>
<dbReference type="AlphaFoldDB" id="A0AAD4LC09"/>
<evidence type="ECO:0000313" key="2">
    <source>
        <dbReference type="EMBL" id="KAH8986285.1"/>
    </source>
</evidence>
<dbReference type="Proteomes" id="UP001201163">
    <property type="component" value="Unassembled WGS sequence"/>
</dbReference>
<evidence type="ECO:0000256" key="1">
    <source>
        <dbReference type="SAM" id="MobiDB-lite"/>
    </source>
</evidence>
<reference evidence="2" key="1">
    <citation type="submission" date="2022-01" db="EMBL/GenBank/DDBJ databases">
        <title>Comparative genomics reveals a dynamic genome evolution in the ectomycorrhizal milk-cap (Lactarius) mushrooms.</title>
        <authorList>
            <consortium name="DOE Joint Genome Institute"/>
            <person name="Lebreton A."/>
            <person name="Tang N."/>
            <person name="Kuo A."/>
            <person name="LaButti K."/>
            <person name="Drula E."/>
            <person name="Barry K."/>
            <person name="Clum A."/>
            <person name="Lipzen A."/>
            <person name="Mousain D."/>
            <person name="Ng V."/>
            <person name="Wang R."/>
            <person name="Wang X."/>
            <person name="Dai Y."/>
            <person name="Henrissat B."/>
            <person name="Grigoriev I.V."/>
            <person name="Guerin-Laguette A."/>
            <person name="Yu F."/>
            <person name="Martin F.M."/>
        </authorList>
    </citation>
    <scope>NUCLEOTIDE SEQUENCE</scope>
    <source>
        <strain evidence="2">QP</strain>
    </source>
</reference>
<dbReference type="EMBL" id="JAKELL010000055">
    <property type="protein sequence ID" value="KAH8986285.1"/>
    <property type="molecule type" value="Genomic_DNA"/>
</dbReference>
<proteinExistence type="predicted"/>